<dbReference type="PIRSF" id="PIRSF021383">
    <property type="entry name" value="YunB"/>
    <property type="match status" value="1"/>
</dbReference>
<dbReference type="NCBIfam" id="TIGR02832">
    <property type="entry name" value="spo_yunB"/>
    <property type="match status" value="1"/>
</dbReference>
<dbReference type="Pfam" id="PF09560">
    <property type="entry name" value="Spore_YunB"/>
    <property type="match status" value="1"/>
</dbReference>
<accession>A0A0H2YVA3</accession>
<organism evidence="2 3">
    <name type="scientific">Clostridium perfringens (strain ATCC 13124 / DSM 756 / JCM 1290 / NCIMB 6125 / NCTC 8237 / Type A)</name>
    <dbReference type="NCBI Taxonomy" id="195103"/>
    <lineage>
        <taxon>Bacteria</taxon>
        <taxon>Bacillati</taxon>
        <taxon>Bacillota</taxon>
        <taxon>Clostridia</taxon>
        <taxon>Eubacteriales</taxon>
        <taxon>Clostridiaceae</taxon>
        <taxon>Clostridium</taxon>
    </lineage>
</organism>
<evidence type="ECO:0000313" key="3">
    <source>
        <dbReference type="Proteomes" id="UP000001823"/>
    </source>
</evidence>
<keyword evidence="1" id="KW-1133">Transmembrane helix</keyword>
<evidence type="ECO:0000313" key="2">
    <source>
        <dbReference type="EMBL" id="ABG85018.1"/>
    </source>
</evidence>
<keyword evidence="1" id="KW-0472">Membrane</keyword>
<dbReference type="PROSITE" id="PS51257">
    <property type="entry name" value="PROKAR_LIPOPROTEIN"/>
    <property type="match status" value="1"/>
</dbReference>
<dbReference type="InterPro" id="IPR014197">
    <property type="entry name" value="Sporulation_prot_YunB"/>
</dbReference>
<feature type="transmembrane region" description="Helical" evidence="1">
    <location>
        <begin position="17"/>
        <end position="36"/>
    </location>
</feature>
<keyword evidence="1" id="KW-0812">Transmembrane</keyword>
<dbReference type="PaxDb" id="195103-CPF_2217"/>
<dbReference type="AlphaFoldDB" id="A0A0H2YVA3"/>
<dbReference type="eggNOG" id="ENOG5031XUS">
    <property type="taxonomic scope" value="Bacteria"/>
</dbReference>
<gene>
    <name evidence="2" type="primary">yunB</name>
    <name evidence="2" type="ordered locus">CPF_2217</name>
</gene>
<reference evidence="2 3" key="1">
    <citation type="journal article" date="2006" name="Genome Res.">
        <title>Skewed genomic variability in strains of the toxigenic bacterial pathogen, Clostridium perfringens.</title>
        <authorList>
            <person name="Myers G.S."/>
            <person name="Rasko D.A."/>
            <person name="Cheung J.K."/>
            <person name="Ravel J."/>
            <person name="Seshadri R."/>
            <person name="Deboy R.T."/>
            <person name="Ren Q."/>
            <person name="Varga J."/>
            <person name="Awad M.M."/>
            <person name="Brinkac L.M."/>
            <person name="Daugherty S.C."/>
            <person name="Haft D.H."/>
            <person name="Dodson R.J."/>
            <person name="Madupu R."/>
            <person name="Nelson W.C."/>
            <person name="Rosovitz M.J."/>
            <person name="Sullivan S.A."/>
            <person name="Khouri H."/>
            <person name="Dimitrov G.I."/>
            <person name="Watkins K.L."/>
            <person name="Mulligan S."/>
            <person name="Benton J."/>
            <person name="Radune D."/>
            <person name="Fisher D.J."/>
            <person name="Atkins H.S."/>
            <person name="Hiscox T."/>
            <person name="Jost B.H."/>
            <person name="Billington S.J."/>
            <person name="Songer J.G."/>
            <person name="McClane B.A."/>
            <person name="Titball R.W."/>
            <person name="Rood J.I."/>
            <person name="Melville S.B."/>
            <person name="Paulsen I.T."/>
        </authorList>
    </citation>
    <scope>NUCLEOTIDE SEQUENCE [LARGE SCALE GENOMIC DNA]</scope>
    <source>
        <strain evidence="3">ATCC 13124 / DSM 756 / JCM 1290 / NCIMB 6125 / NCTC 8237 / S 107 / Type A</strain>
    </source>
</reference>
<dbReference type="RefSeq" id="WP_011591011.1">
    <property type="nucleotide sequence ID" value="NC_008261.1"/>
</dbReference>
<dbReference type="HOGENOM" id="CLU_067338_2_0_9"/>
<evidence type="ECO:0000256" key="1">
    <source>
        <dbReference type="SAM" id="Phobius"/>
    </source>
</evidence>
<dbReference type="GeneID" id="93001502"/>
<dbReference type="KEGG" id="cpf:CPF_2217"/>
<protein>
    <submittedName>
        <fullName evidence="2">Sporulation protein YunB</fullName>
    </submittedName>
</protein>
<sequence>MYYVNKNKRKNIDFKKYLIITLLMIIACFLIFIYVFDKIIAPTVLLVSDSEMQAKTLDIINTNIAEVYTEKFNYNDVIKVQKDSSGAIKMINADTIKLNELATEVAIKSQRDIKEVGSIGVKMPIGYITKNNIMSYWGPSITVKMEPIGRVVVTYESLFESAGINQTRHKILVNVKTNLKIILPLQSKEVEVVNQIPISDTVIVGEVPNSMWGGNMLQGINEESREDTN</sequence>
<keyword evidence="3" id="KW-1185">Reference proteome</keyword>
<proteinExistence type="predicted"/>
<dbReference type="Proteomes" id="UP000001823">
    <property type="component" value="Chromosome"/>
</dbReference>
<name>A0A0H2YVA3_CLOP1</name>
<dbReference type="STRING" id="195103.CPF_2217"/>
<dbReference type="EMBL" id="CP000246">
    <property type="protein sequence ID" value="ABG85018.1"/>
    <property type="molecule type" value="Genomic_DNA"/>
</dbReference>